<keyword evidence="3 4" id="KW-0456">Lyase</keyword>
<comment type="function">
    <text evidence="4">Catalyzes the conversion of cyclic dehypoxanthine futalosine (cyclic DHFL) into 1,4-dihydroxy-6-naphthoate, a step in the biosynthesis of menaquinone (MK, vitamin K2).</text>
</comment>
<reference evidence="6" key="1">
    <citation type="journal article" date="2019" name="Int. J. Syst. Evol. Microbiol.">
        <title>The Global Catalogue of Microorganisms (GCM) 10K type strain sequencing project: providing services to taxonomists for standard genome sequencing and annotation.</title>
        <authorList>
            <consortium name="The Broad Institute Genomics Platform"/>
            <consortium name="The Broad Institute Genome Sequencing Center for Infectious Disease"/>
            <person name="Wu L."/>
            <person name="Ma J."/>
        </authorList>
    </citation>
    <scope>NUCLEOTIDE SEQUENCE [LARGE SCALE GENOMIC DNA]</scope>
    <source>
        <strain evidence="6">IBRC-M 10908</strain>
    </source>
</reference>
<comment type="similarity">
    <text evidence="4">Belongs to the MqnA/MqnD family. MqnD subfamily.</text>
</comment>
<evidence type="ECO:0000313" key="6">
    <source>
        <dbReference type="Proteomes" id="UP001595823"/>
    </source>
</evidence>
<dbReference type="EC" id="4.1.99.29" evidence="4"/>
<dbReference type="Gene3D" id="3.40.190.10">
    <property type="entry name" value="Periplasmic binding protein-like II"/>
    <property type="match status" value="2"/>
</dbReference>
<organism evidence="5 6">
    <name type="scientific">Salininema proteolyticum</name>
    <dbReference type="NCBI Taxonomy" id="1607685"/>
    <lineage>
        <taxon>Bacteria</taxon>
        <taxon>Bacillati</taxon>
        <taxon>Actinomycetota</taxon>
        <taxon>Actinomycetes</taxon>
        <taxon>Glycomycetales</taxon>
        <taxon>Glycomycetaceae</taxon>
        <taxon>Salininema</taxon>
    </lineage>
</organism>
<feature type="active site" description="Proton acceptor" evidence="4">
    <location>
        <position position="147"/>
    </location>
</feature>
<dbReference type="RefSeq" id="WP_380619532.1">
    <property type="nucleotide sequence ID" value="NZ_JBHSDK010000012.1"/>
</dbReference>
<evidence type="ECO:0000256" key="4">
    <source>
        <dbReference type="HAMAP-Rule" id="MF_00996"/>
    </source>
</evidence>
<protein>
    <recommendedName>
        <fullName evidence="4">1,4-dihydroxy-6-naphtoate synthase</fullName>
        <ecNumber evidence="4">4.1.99.29</ecNumber>
    </recommendedName>
    <alternativeName>
        <fullName evidence="4">Menaquinone biosynthetic enzyme MqnD</fullName>
    </alternativeName>
</protein>
<dbReference type="Proteomes" id="UP001595823">
    <property type="component" value="Unassembled WGS sequence"/>
</dbReference>
<evidence type="ECO:0000256" key="1">
    <source>
        <dbReference type="ARBA" id="ARBA00004863"/>
    </source>
</evidence>
<dbReference type="Pfam" id="PF02621">
    <property type="entry name" value="VitK2_biosynth"/>
    <property type="match status" value="1"/>
</dbReference>
<accession>A0ABV8TXH2</accession>
<dbReference type="EMBL" id="JBHSDK010000012">
    <property type="protein sequence ID" value="MFC4335138.1"/>
    <property type="molecule type" value="Genomic_DNA"/>
</dbReference>
<dbReference type="InterPro" id="IPR003773">
    <property type="entry name" value="Menaquinone_biosynth"/>
</dbReference>
<evidence type="ECO:0000256" key="3">
    <source>
        <dbReference type="ARBA" id="ARBA00023239"/>
    </source>
</evidence>
<comment type="caution">
    <text evidence="5">The sequence shown here is derived from an EMBL/GenBank/DDBJ whole genome shotgun (WGS) entry which is preliminary data.</text>
</comment>
<feature type="binding site" evidence="4">
    <location>
        <begin position="104"/>
        <end position="105"/>
    </location>
    <ligand>
        <name>substrate</name>
    </ligand>
</feature>
<comment type="catalytic activity">
    <reaction evidence="4">
        <text>cyclic dehypoxanthinylfutalosinate = 1,4-dihydroxy-6-naphthoate + dihydroxyacetone</text>
        <dbReference type="Rhea" id="RHEA:33087"/>
        <dbReference type="ChEBI" id="CHEBI:16016"/>
        <dbReference type="ChEBI" id="CHEBI:64254"/>
        <dbReference type="ChEBI" id="CHEBI:64270"/>
        <dbReference type="EC" id="4.1.99.29"/>
    </reaction>
</comment>
<keyword evidence="6" id="KW-1185">Reference proteome</keyword>
<dbReference type="SUPFAM" id="SSF53850">
    <property type="entry name" value="Periplasmic binding protein-like II"/>
    <property type="match status" value="1"/>
</dbReference>
<gene>
    <name evidence="4" type="primary">mqnD</name>
    <name evidence="5" type="ORF">ACFPET_07990</name>
</gene>
<evidence type="ECO:0000256" key="2">
    <source>
        <dbReference type="ARBA" id="ARBA00022428"/>
    </source>
</evidence>
<dbReference type="PANTHER" id="PTHR37167">
    <property type="entry name" value="1,4-DIHYDROXY-6-NAPHTOATE SYNTHASE"/>
    <property type="match status" value="1"/>
</dbReference>
<comment type="pathway">
    <text evidence="1 4">Quinol/quinone metabolism; menaquinone biosynthesis.</text>
</comment>
<dbReference type="HAMAP" id="MF_00996">
    <property type="entry name" value="MqnD"/>
    <property type="match status" value="1"/>
</dbReference>
<keyword evidence="2 4" id="KW-0474">Menaquinone biosynthesis</keyword>
<feature type="binding site" evidence="4">
    <location>
        <begin position="54"/>
        <end position="56"/>
    </location>
    <ligand>
        <name>substrate</name>
    </ligand>
</feature>
<dbReference type="CDD" id="cd13635">
    <property type="entry name" value="PBP2_Ttha1568_Mqnd"/>
    <property type="match status" value="1"/>
</dbReference>
<sequence>MSLRFAHSPCPNDTFIFHAWTHGLVDGPDVAVSFADIDITNDPERRDPSWNLMKVSYGNLARLYPEWRLLPNGGALGHDCGPLLLRRRGAGLGGRLAVPSLYSTAYALFTMWNDEDGPEWDAVDVVPFDEIMPRVASGEYDAGLVIHEARFTYGEWGLERTVDLGQWWEAATGVPIPLGAIVARREIDPAPITAAIGDSLRHAWADPSASASYIAANAQEMDPEVCRKHIDLYVNEFSLDLGDKGKAAIERLFTAMGADSRALGLLSADLAR</sequence>
<name>A0ABV8TXH2_9ACTN</name>
<evidence type="ECO:0000313" key="5">
    <source>
        <dbReference type="EMBL" id="MFC4335138.1"/>
    </source>
</evidence>
<proteinExistence type="inferred from homology"/>
<dbReference type="InterPro" id="IPR030869">
    <property type="entry name" value="MqnD"/>
</dbReference>
<dbReference type="PANTHER" id="PTHR37167:SF1">
    <property type="entry name" value="1,4-DIHYDROXY-6-NAPHTOATE SYNTHASE"/>
    <property type="match status" value="1"/>
</dbReference>